<dbReference type="PROSITE" id="PS00518">
    <property type="entry name" value="ZF_RING_1"/>
    <property type="match status" value="1"/>
</dbReference>
<feature type="compositionally biased region" description="Polar residues" evidence="4">
    <location>
        <begin position="82"/>
        <end position="97"/>
    </location>
</feature>
<dbReference type="VEuPathDB" id="FungiDB:G647_07988"/>
<dbReference type="PANTHER" id="PTHR28042">
    <property type="entry name" value="E3 UBIQUITIN-PROTEIN LIGASE COMPLEX SLX5-SLX8 SUBUNIT SLX5"/>
    <property type="match status" value="1"/>
</dbReference>
<dbReference type="GO" id="GO:0008270">
    <property type="term" value="F:zinc ion binding"/>
    <property type="evidence" value="ECO:0007669"/>
    <property type="project" value="UniProtKB-KW"/>
</dbReference>
<feature type="compositionally biased region" description="Low complexity" evidence="4">
    <location>
        <begin position="202"/>
        <end position="223"/>
    </location>
</feature>
<keyword evidence="1" id="KW-0479">Metal-binding</keyword>
<organism evidence="5 6">
    <name type="scientific">Cladophialophora carrionii CBS 160.54</name>
    <dbReference type="NCBI Taxonomy" id="1279043"/>
    <lineage>
        <taxon>Eukaryota</taxon>
        <taxon>Fungi</taxon>
        <taxon>Dikarya</taxon>
        <taxon>Ascomycota</taxon>
        <taxon>Pezizomycotina</taxon>
        <taxon>Eurotiomycetes</taxon>
        <taxon>Chaetothyriomycetidae</taxon>
        <taxon>Chaetothyriales</taxon>
        <taxon>Herpotrichiellaceae</taxon>
        <taxon>Cladophialophora</taxon>
    </lineage>
</organism>
<dbReference type="InterPro" id="IPR038886">
    <property type="entry name" value="E3_SLX5/Rfp1"/>
</dbReference>
<reference evidence="5 6" key="1">
    <citation type="submission" date="2013-03" db="EMBL/GenBank/DDBJ databases">
        <title>The Genome Sequence of Cladophialophora carrionii CBS 160.54.</title>
        <authorList>
            <consortium name="The Broad Institute Genomics Platform"/>
            <person name="Cuomo C."/>
            <person name="de Hoog S."/>
            <person name="Gorbushina A."/>
            <person name="Walker B."/>
            <person name="Young S.K."/>
            <person name="Zeng Q."/>
            <person name="Gargeya S."/>
            <person name="Fitzgerald M."/>
            <person name="Haas B."/>
            <person name="Abouelleil A."/>
            <person name="Allen A.W."/>
            <person name="Alvarado L."/>
            <person name="Arachchi H.M."/>
            <person name="Berlin A.M."/>
            <person name="Chapman S.B."/>
            <person name="Gainer-Dewar J."/>
            <person name="Goldberg J."/>
            <person name="Griggs A."/>
            <person name="Gujja S."/>
            <person name="Hansen M."/>
            <person name="Howarth C."/>
            <person name="Imamovic A."/>
            <person name="Ireland A."/>
            <person name="Larimer J."/>
            <person name="McCowan C."/>
            <person name="Murphy C."/>
            <person name="Pearson M."/>
            <person name="Poon T.W."/>
            <person name="Priest M."/>
            <person name="Roberts A."/>
            <person name="Saif S."/>
            <person name="Shea T."/>
            <person name="Sisk P."/>
            <person name="Sykes S."/>
            <person name="Wortman J."/>
            <person name="Nusbaum C."/>
            <person name="Birren B."/>
        </authorList>
    </citation>
    <scope>NUCLEOTIDE SEQUENCE [LARGE SCALE GENOMIC DNA]</scope>
    <source>
        <strain evidence="5 6">CBS 160.54</strain>
    </source>
</reference>
<feature type="compositionally biased region" description="Acidic residues" evidence="4">
    <location>
        <begin position="242"/>
        <end position="257"/>
    </location>
</feature>
<gene>
    <name evidence="5" type="ORF">G647_07988</name>
</gene>
<dbReference type="OrthoDB" id="2398441at2759"/>
<dbReference type="GO" id="GO:0033768">
    <property type="term" value="C:SUMO-targeted ubiquitin ligase complex"/>
    <property type="evidence" value="ECO:0007669"/>
    <property type="project" value="TreeGrafter"/>
</dbReference>
<feature type="compositionally biased region" description="Polar residues" evidence="4">
    <location>
        <begin position="118"/>
        <end position="128"/>
    </location>
</feature>
<protein>
    <recommendedName>
        <fullName evidence="7">RING-type domain-containing protein</fullName>
    </recommendedName>
</protein>
<evidence type="ECO:0000256" key="4">
    <source>
        <dbReference type="SAM" id="MobiDB-lite"/>
    </source>
</evidence>
<keyword evidence="2" id="KW-0863">Zinc-finger</keyword>
<sequence>MPQAGTLALSSFLNSAAGSSSRKVCFFILSADHSPSSVKSVSGNFLTFLQRSHAEITRSQSRSLSPDHVPSKRRCIGPPTVFDSNPSPPASRQTSPNHFEPRVRYEGDGYDYRRPAMTTRSGRTTVTPAPNDFVDLTAEDSDDVSIVSEDSPSPEILGPPSIQQSRPELLAMWRQAAQQQSRRQATEQSDGGTQAADRAHRQAQARTAHSQQQTTQQQPDQLPRAPPFGHRGPERTVIVLSDGEDSDLDSGTDDFTPEEFFRGETDGYDSETLASAASPPSMASPEVQFLEERRVPQPQRPHPPAAGHTTFGLPLDFLRRGTALMLGNMQNVVRGYNEGFLDRLDGVPRRNQPVEGGTLNITMDYARPGFAMFDPFDRGSETPQVVQEPYKAPPMAKEGFTRTYKEEDVILCPMCGDELAIGKGDVKQQVWVVKGCGHVYCGECATNRSKSKPTKKGKGKENEKKLESTRSQPFSVCQADKCTTKVVSKTAMFPIYL</sequence>
<feature type="compositionally biased region" description="Low complexity" evidence="4">
    <location>
        <begin position="174"/>
        <end position="183"/>
    </location>
</feature>
<keyword evidence="3" id="KW-0862">Zinc</keyword>
<feature type="compositionally biased region" description="Basic and acidic residues" evidence="4">
    <location>
        <begin position="99"/>
        <end position="114"/>
    </location>
</feature>
<evidence type="ECO:0000313" key="6">
    <source>
        <dbReference type="Proteomes" id="UP000030678"/>
    </source>
</evidence>
<dbReference type="Proteomes" id="UP000030678">
    <property type="component" value="Unassembled WGS sequence"/>
</dbReference>
<dbReference type="PANTHER" id="PTHR28042:SF1">
    <property type="entry name" value="E3 UBIQUITIN-PROTEIN LIGASE COMPLEX SLX5-SLX8 SUBUNIT SLX5"/>
    <property type="match status" value="1"/>
</dbReference>
<evidence type="ECO:0008006" key="7">
    <source>
        <dbReference type="Google" id="ProtNLM"/>
    </source>
</evidence>
<accession>V9D4P8</accession>
<feature type="compositionally biased region" description="Basic residues" evidence="4">
    <location>
        <begin position="449"/>
        <end position="458"/>
    </location>
</feature>
<dbReference type="InterPro" id="IPR017907">
    <property type="entry name" value="Znf_RING_CS"/>
</dbReference>
<dbReference type="SUPFAM" id="SSF57850">
    <property type="entry name" value="RING/U-box"/>
    <property type="match status" value="1"/>
</dbReference>
<feature type="region of interest" description="Disordered" evidence="4">
    <location>
        <begin position="448"/>
        <end position="467"/>
    </location>
</feature>
<feature type="compositionally biased region" description="Low complexity" evidence="4">
    <location>
        <begin position="144"/>
        <end position="156"/>
    </location>
</feature>
<evidence type="ECO:0000256" key="1">
    <source>
        <dbReference type="ARBA" id="ARBA00022723"/>
    </source>
</evidence>
<evidence type="ECO:0000256" key="3">
    <source>
        <dbReference type="ARBA" id="ARBA00022833"/>
    </source>
</evidence>
<feature type="region of interest" description="Disordered" evidence="4">
    <location>
        <begin position="56"/>
        <end position="265"/>
    </location>
</feature>
<dbReference type="EMBL" id="KB822707">
    <property type="protein sequence ID" value="ETI21641.1"/>
    <property type="molecule type" value="Genomic_DNA"/>
</dbReference>
<dbReference type="HOGENOM" id="CLU_043321_0_0_1"/>
<dbReference type="GO" id="GO:0004842">
    <property type="term" value="F:ubiquitin-protein transferase activity"/>
    <property type="evidence" value="ECO:0007669"/>
    <property type="project" value="TreeGrafter"/>
</dbReference>
<evidence type="ECO:0000313" key="5">
    <source>
        <dbReference type="EMBL" id="ETI21641.1"/>
    </source>
</evidence>
<dbReference type="GeneID" id="19986481"/>
<evidence type="ECO:0000256" key="2">
    <source>
        <dbReference type="ARBA" id="ARBA00022771"/>
    </source>
</evidence>
<dbReference type="AlphaFoldDB" id="V9D4P8"/>
<dbReference type="RefSeq" id="XP_008730522.1">
    <property type="nucleotide sequence ID" value="XM_008732300.1"/>
</dbReference>
<name>V9D4P8_9EURO</name>
<proteinExistence type="predicted"/>